<reference evidence="3 4" key="1">
    <citation type="journal article" date="2017" name="BMC Genomics">
        <title>Genome sequencing of 39 Akkermansia muciniphila isolates reveals its population structure, genomic and functional diverisity, and global distribution in mammalian gut microbiotas.</title>
        <authorList>
            <person name="Guo X."/>
            <person name="Li S."/>
            <person name="Zhang J."/>
            <person name="Wu F."/>
            <person name="Li X."/>
            <person name="Wu D."/>
            <person name="Zhang M."/>
            <person name="Ou Z."/>
            <person name="Jie Z."/>
            <person name="Yan Q."/>
            <person name="Li P."/>
            <person name="Yi J."/>
            <person name="Peng Y."/>
        </authorList>
    </citation>
    <scope>NUCLEOTIDE SEQUENCE [LARGE SCALE GENOMIC DNA]</scope>
    <source>
        <strain evidence="3 4">GP24</strain>
    </source>
</reference>
<organism evidence="3 4">
    <name type="scientific">Akkermansia muciniphila</name>
    <dbReference type="NCBI Taxonomy" id="239935"/>
    <lineage>
        <taxon>Bacteria</taxon>
        <taxon>Pseudomonadati</taxon>
        <taxon>Verrucomicrobiota</taxon>
        <taxon>Verrucomicrobiia</taxon>
        <taxon>Verrucomicrobiales</taxon>
        <taxon>Akkermansiaceae</taxon>
        <taxon>Akkermansia</taxon>
    </lineage>
</organism>
<dbReference type="Proteomes" id="UP000236000">
    <property type="component" value="Unassembled WGS sequence"/>
</dbReference>
<evidence type="ECO:0000256" key="1">
    <source>
        <dbReference type="SAM" id="SignalP"/>
    </source>
</evidence>
<evidence type="ECO:0000313" key="3">
    <source>
        <dbReference type="EMBL" id="PNC20382.1"/>
    </source>
</evidence>
<name>A0A2N8HH55_9BACT</name>
<proteinExistence type="predicted"/>
<gene>
    <name evidence="3" type="ORF">CXU22_00960</name>
</gene>
<dbReference type="RefSeq" id="WP_102711628.1">
    <property type="nucleotide sequence ID" value="NZ_PJKA01000002.1"/>
</dbReference>
<dbReference type="NCBIfam" id="TIGR02595">
    <property type="entry name" value="PEP_CTERM"/>
    <property type="match status" value="1"/>
</dbReference>
<accession>A0A2N8HH55</accession>
<feature type="chain" id="PRO_5014660107" description="Ice-binding protein C-terminal domain-containing protein" evidence="1">
    <location>
        <begin position="20"/>
        <end position="250"/>
    </location>
</feature>
<dbReference type="EMBL" id="PJKA01000002">
    <property type="protein sequence ID" value="PNC20382.1"/>
    <property type="molecule type" value="Genomic_DNA"/>
</dbReference>
<dbReference type="InterPro" id="IPR013424">
    <property type="entry name" value="Ice-binding_C"/>
</dbReference>
<evidence type="ECO:0000313" key="4">
    <source>
        <dbReference type="Proteomes" id="UP000236000"/>
    </source>
</evidence>
<comment type="caution">
    <text evidence="3">The sequence shown here is derived from an EMBL/GenBank/DDBJ whole genome shotgun (WGS) entry which is preliminary data.</text>
</comment>
<dbReference type="Pfam" id="PF07589">
    <property type="entry name" value="PEP-CTERM"/>
    <property type="match status" value="1"/>
</dbReference>
<feature type="domain" description="Ice-binding protein C-terminal" evidence="2">
    <location>
        <begin position="226"/>
        <end position="250"/>
    </location>
</feature>
<dbReference type="OrthoDB" id="199370at2"/>
<sequence length="250" mass="26221">MKTILFPALFTAAALSAHGAKIWSSLDGIIPELKMGETSISRIDYSSGGALIANGGPSANAVQSVLGSLDAGWYSGNKNNDTGTLASVTADGTTNLISASGAGGGFTAVKFNELSVNTLADYESLRISFDTGGLSNTSRTGQPQNFSLWYSLGEEENSFLQAGSTISGLAGSVSNKSYSWTISKEEYGALFDQGATFYLVMNTDVLNSSYAYQVLTVKNFRMEGLTVPEPSSAAAALLGLGSLCLRRKRR</sequence>
<keyword evidence="1" id="KW-0732">Signal</keyword>
<dbReference type="AlphaFoldDB" id="A0A2N8HH55"/>
<protein>
    <recommendedName>
        <fullName evidence="2">Ice-binding protein C-terminal domain-containing protein</fullName>
    </recommendedName>
</protein>
<feature type="signal peptide" evidence="1">
    <location>
        <begin position="1"/>
        <end position="19"/>
    </location>
</feature>
<evidence type="ECO:0000259" key="2">
    <source>
        <dbReference type="Pfam" id="PF07589"/>
    </source>
</evidence>